<name>A0A0S4QWA8_9ACTN</name>
<dbReference type="PRINTS" id="PR01955">
    <property type="entry name" value="LANCFRANKIA"/>
</dbReference>
<keyword evidence="3" id="KW-1185">Reference proteome</keyword>
<dbReference type="CDD" id="cd04793">
    <property type="entry name" value="LanC"/>
    <property type="match status" value="1"/>
</dbReference>
<dbReference type="Gene3D" id="1.50.10.20">
    <property type="match status" value="1"/>
</dbReference>
<dbReference type="EMBL" id="FAOZ01000022">
    <property type="protein sequence ID" value="CUU58762.1"/>
    <property type="molecule type" value="Genomic_DNA"/>
</dbReference>
<feature type="binding site" evidence="1">
    <location>
        <position position="320"/>
    </location>
    <ligand>
        <name>Zn(2+)</name>
        <dbReference type="ChEBI" id="CHEBI:29105"/>
    </ligand>
</feature>
<reference evidence="3" key="1">
    <citation type="submission" date="2015-11" db="EMBL/GenBank/DDBJ databases">
        <authorList>
            <person name="Varghese N."/>
        </authorList>
    </citation>
    <scope>NUCLEOTIDE SEQUENCE [LARGE SCALE GENOMIC DNA]</scope>
    <source>
        <strain evidence="3">DSM 45899</strain>
    </source>
</reference>
<dbReference type="Pfam" id="PF05147">
    <property type="entry name" value="LANC_like"/>
    <property type="match status" value="1"/>
</dbReference>
<dbReference type="Proteomes" id="UP000198802">
    <property type="component" value="Unassembled WGS sequence"/>
</dbReference>
<evidence type="ECO:0000313" key="2">
    <source>
        <dbReference type="EMBL" id="CUU58762.1"/>
    </source>
</evidence>
<gene>
    <name evidence="2" type="ORF">Ga0074812_1225</name>
</gene>
<protein>
    <submittedName>
        <fullName evidence="2">Lanthionine synthetase C-like protein</fullName>
    </submittedName>
</protein>
<sequence>MSTLPRFPPVPASGDAESAHWAQSLGDGAPGIALAHIVRARAGLDGWEPVHRLAAAMTRSPLNAHPDTASLYQGAPAVAYALHTADHPAYDTALATLDDAIATVIRSRLEAAHRRIDHGQLPHAGEYDLINGLTGLGALLLHRDRESALLREVLMYLVRLTRPIRVDGHALPGWWATGSPDRRASARWNAGHAGFGMAHGIAGPLALLAITKRQGITVAGHIDALHNVIAWLDQWRRGQRRAGWWPEVIDHDELRTGSAARPGPPRPSWCYGSPGIARAEHLAALALGDQQRASNAVESLVGCLTDGHQLAQLTDAGLCHGWAGLLLTAHRAAVDTGTCELSAAVSAAEARGQRYLRGHGEPTREGFLEGLTGVTLTAAALEITSDSALPGWDRCLLIS</sequence>
<proteinExistence type="predicted"/>
<feature type="binding site" evidence="1">
    <location>
        <position position="270"/>
    </location>
    <ligand>
        <name>Zn(2+)</name>
        <dbReference type="ChEBI" id="CHEBI:29105"/>
    </ligand>
</feature>
<dbReference type="SMART" id="SM01260">
    <property type="entry name" value="LANC_like"/>
    <property type="match status" value="1"/>
</dbReference>
<dbReference type="InterPro" id="IPR033889">
    <property type="entry name" value="LanC"/>
</dbReference>
<keyword evidence="1" id="KW-0479">Metal-binding</keyword>
<evidence type="ECO:0000313" key="3">
    <source>
        <dbReference type="Proteomes" id="UP000198802"/>
    </source>
</evidence>
<dbReference type="PRINTS" id="PR01950">
    <property type="entry name" value="LANCSUPER"/>
</dbReference>
<dbReference type="GO" id="GO:0031179">
    <property type="term" value="P:peptide modification"/>
    <property type="evidence" value="ECO:0007669"/>
    <property type="project" value="InterPro"/>
</dbReference>
<organism evidence="2 3">
    <name type="scientific">Parafrankia irregularis</name>
    <dbReference type="NCBI Taxonomy" id="795642"/>
    <lineage>
        <taxon>Bacteria</taxon>
        <taxon>Bacillati</taxon>
        <taxon>Actinomycetota</taxon>
        <taxon>Actinomycetes</taxon>
        <taxon>Frankiales</taxon>
        <taxon>Frankiaceae</taxon>
        <taxon>Parafrankia</taxon>
    </lineage>
</organism>
<keyword evidence="1" id="KW-0862">Zinc</keyword>
<dbReference type="SUPFAM" id="SSF158745">
    <property type="entry name" value="LanC-like"/>
    <property type="match status" value="1"/>
</dbReference>
<dbReference type="RefSeq" id="WP_091282412.1">
    <property type="nucleotide sequence ID" value="NZ_FAOZ01000022.1"/>
</dbReference>
<dbReference type="AlphaFoldDB" id="A0A0S4QWA8"/>
<dbReference type="InterPro" id="IPR007822">
    <property type="entry name" value="LANC-like"/>
</dbReference>
<feature type="binding site" evidence="1">
    <location>
        <position position="319"/>
    </location>
    <ligand>
        <name>Zn(2+)</name>
        <dbReference type="ChEBI" id="CHEBI:29105"/>
    </ligand>
</feature>
<evidence type="ECO:0000256" key="1">
    <source>
        <dbReference type="PIRSR" id="PIRSR607822-1"/>
    </source>
</evidence>
<dbReference type="GO" id="GO:0046872">
    <property type="term" value="F:metal ion binding"/>
    <property type="evidence" value="ECO:0007669"/>
    <property type="project" value="UniProtKB-KW"/>
</dbReference>
<accession>A0A0S4QWA8</accession>